<dbReference type="EMBL" id="JBJUIK010000016">
    <property type="protein sequence ID" value="KAL3500013.1"/>
    <property type="molecule type" value="Genomic_DNA"/>
</dbReference>
<organism evidence="2 3">
    <name type="scientific">Cinchona calisaya</name>
    <dbReference type="NCBI Taxonomy" id="153742"/>
    <lineage>
        <taxon>Eukaryota</taxon>
        <taxon>Viridiplantae</taxon>
        <taxon>Streptophyta</taxon>
        <taxon>Embryophyta</taxon>
        <taxon>Tracheophyta</taxon>
        <taxon>Spermatophyta</taxon>
        <taxon>Magnoliopsida</taxon>
        <taxon>eudicotyledons</taxon>
        <taxon>Gunneridae</taxon>
        <taxon>Pentapetalae</taxon>
        <taxon>asterids</taxon>
        <taxon>lamiids</taxon>
        <taxon>Gentianales</taxon>
        <taxon>Rubiaceae</taxon>
        <taxon>Cinchonoideae</taxon>
        <taxon>Cinchoneae</taxon>
        <taxon>Cinchona</taxon>
    </lineage>
</organism>
<evidence type="ECO:0000256" key="1">
    <source>
        <dbReference type="SAM" id="MobiDB-lite"/>
    </source>
</evidence>
<dbReference type="Proteomes" id="UP001630127">
    <property type="component" value="Unassembled WGS sequence"/>
</dbReference>
<evidence type="ECO:0000313" key="3">
    <source>
        <dbReference type="Proteomes" id="UP001630127"/>
    </source>
</evidence>
<gene>
    <name evidence="2" type="ORF">ACH5RR_039106</name>
</gene>
<accession>A0ABD2Y2W4</accession>
<keyword evidence="3" id="KW-1185">Reference proteome</keyword>
<evidence type="ECO:0000313" key="2">
    <source>
        <dbReference type="EMBL" id="KAL3500013.1"/>
    </source>
</evidence>
<dbReference type="AlphaFoldDB" id="A0ABD2Y2W4"/>
<name>A0ABD2Y2W4_9GENT</name>
<protein>
    <submittedName>
        <fullName evidence="2">Uncharacterized protein</fullName>
    </submittedName>
</protein>
<sequence length="97" mass="10667">MRDGQRPAHIPGGSKLTPTGDGQPALIREKGQPMPRRVGDFLGNTRFLSSSNTVYAWYAMRGYLAQAKEANIAFLPPPHYDVFASTKPTEDMCDNPS</sequence>
<feature type="region of interest" description="Disordered" evidence="1">
    <location>
        <begin position="1"/>
        <end position="35"/>
    </location>
</feature>
<proteinExistence type="predicted"/>
<comment type="caution">
    <text evidence="2">The sequence shown here is derived from an EMBL/GenBank/DDBJ whole genome shotgun (WGS) entry which is preliminary data.</text>
</comment>
<reference evidence="2 3" key="1">
    <citation type="submission" date="2024-11" db="EMBL/GenBank/DDBJ databases">
        <title>A near-complete genome assembly of Cinchona calisaya.</title>
        <authorList>
            <person name="Lian D.C."/>
            <person name="Zhao X.W."/>
            <person name="Wei L."/>
        </authorList>
    </citation>
    <scope>NUCLEOTIDE SEQUENCE [LARGE SCALE GENOMIC DNA]</scope>
    <source>
        <tissue evidence="2">Nenye</tissue>
    </source>
</reference>